<dbReference type="EMBL" id="FUYN01000002">
    <property type="protein sequence ID" value="SKB38960.1"/>
    <property type="molecule type" value="Genomic_DNA"/>
</dbReference>
<proteinExistence type="predicted"/>
<protein>
    <submittedName>
        <fullName evidence="1">Uncharacterized protein</fullName>
    </submittedName>
</protein>
<sequence length="89" mass="10162">MKKILITKKNINEYLDAKTCSLVMGPDMILTPGAKDEVRERNYAIVYKEISESSDEISLEDRIKCILKNDYNVEDEALLKLLVKKIGAK</sequence>
<dbReference type="AlphaFoldDB" id="A0A1T5AW07"/>
<evidence type="ECO:0000313" key="1">
    <source>
        <dbReference type="EMBL" id="SKB38960.1"/>
    </source>
</evidence>
<dbReference type="OrthoDB" id="5459846at2"/>
<name>A0A1T5AW07_9FIRM</name>
<dbReference type="GeneID" id="35559585"/>
<gene>
    <name evidence="1" type="ORF">SAMN02745120_1207</name>
</gene>
<dbReference type="RefSeq" id="WP_013360478.1">
    <property type="nucleotide sequence ID" value="NZ_FUYN01000002.1"/>
</dbReference>
<organism evidence="1 2">
    <name type="scientific">Acetoanaerobium noterae</name>
    <dbReference type="NCBI Taxonomy" id="745369"/>
    <lineage>
        <taxon>Bacteria</taxon>
        <taxon>Bacillati</taxon>
        <taxon>Bacillota</taxon>
        <taxon>Clostridia</taxon>
        <taxon>Peptostreptococcales</taxon>
        <taxon>Filifactoraceae</taxon>
        <taxon>Acetoanaerobium</taxon>
    </lineage>
</organism>
<dbReference type="Proteomes" id="UP000243406">
    <property type="component" value="Unassembled WGS sequence"/>
</dbReference>
<reference evidence="2" key="1">
    <citation type="submission" date="2017-02" db="EMBL/GenBank/DDBJ databases">
        <authorList>
            <person name="Varghese N."/>
            <person name="Submissions S."/>
        </authorList>
    </citation>
    <scope>NUCLEOTIDE SEQUENCE [LARGE SCALE GENOMIC DNA]</scope>
    <source>
        <strain evidence="2">ATCC 35199</strain>
    </source>
</reference>
<evidence type="ECO:0000313" key="2">
    <source>
        <dbReference type="Proteomes" id="UP000243406"/>
    </source>
</evidence>
<accession>A0A1T5AW07</accession>
<keyword evidence="2" id="KW-1185">Reference proteome</keyword>